<organism evidence="1 2">
    <name type="scientific">Paraburkholderia susongensis</name>
    <dbReference type="NCBI Taxonomy" id="1515439"/>
    <lineage>
        <taxon>Bacteria</taxon>
        <taxon>Pseudomonadati</taxon>
        <taxon>Pseudomonadota</taxon>
        <taxon>Betaproteobacteria</taxon>
        <taxon>Burkholderiales</taxon>
        <taxon>Burkholderiaceae</taxon>
        <taxon>Paraburkholderia</taxon>
    </lineage>
</organism>
<evidence type="ECO:0008006" key="3">
    <source>
        <dbReference type="Google" id="ProtNLM"/>
    </source>
</evidence>
<accession>A0A1X7KGF4</accession>
<name>A0A1X7KGF4_9BURK</name>
<evidence type="ECO:0000313" key="2">
    <source>
        <dbReference type="Proteomes" id="UP000193228"/>
    </source>
</evidence>
<evidence type="ECO:0000313" key="1">
    <source>
        <dbReference type="EMBL" id="SMG39662.1"/>
    </source>
</evidence>
<protein>
    <recommendedName>
        <fullName evidence="3">Transposase</fullName>
    </recommendedName>
</protein>
<dbReference type="Proteomes" id="UP000193228">
    <property type="component" value="Unassembled WGS sequence"/>
</dbReference>
<dbReference type="AlphaFoldDB" id="A0A1X7KGF4"/>
<reference evidence="2" key="1">
    <citation type="submission" date="2017-04" db="EMBL/GenBank/DDBJ databases">
        <authorList>
            <person name="Varghese N."/>
            <person name="Submissions S."/>
        </authorList>
    </citation>
    <scope>NUCLEOTIDE SEQUENCE [LARGE SCALE GENOMIC DNA]</scope>
    <source>
        <strain evidence="2">LMG 29540</strain>
    </source>
</reference>
<dbReference type="RefSeq" id="WP_064265612.1">
    <property type="nucleotide sequence ID" value="NZ_FXAT01000003.1"/>
</dbReference>
<dbReference type="EMBL" id="FXAT01000003">
    <property type="protein sequence ID" value="SMG39662.1"/>
    <property type="molecule type" value="Genomic_DNA"/>
</dbReference>
<proteinExistence type="predicted"/>
<dbReference type="OrthoDB" id="8967235at2"/>
<gene>
    <name evidence="1" type="ORF">SAMN06265784_103694</name>
</gene>
<sequence>MESESYSGYTVWGHAILQEEGILQPERYAASGTITTGGKLIEASGVLGHFDREEDAQHTGLDWARAWVDAYG</sequence>
<keyword evidence="2" id="KW-1185">Reference proteome</keyword>